<sequence length="576" mass="68342">MYLNPFERMKKQREEDERKRLEDKKEQERLARLETQMGFINQYQNSESHIKNPSKINTYQTYNNDNEYYEFDQEDETSLYNRNKIKNGFENNFEEFEDFEEKHFVNYSSPKIEFKRQDILFEPQVYNKSKENIIQQESVDNSQKIHKLNEIFESENDSIINSNIENQEIKVEKIKIANNKIISKDQYVTLKNKKELFSKNTLMVNHPELLNDMNNDNLIYINLKQVVIYSSPCLFFLKKFINNLPEKISLEDKKTLWERTSVLLAATDWGKTTSEIDDILEDLNITNDPEKMFINEFINLLDSYNFNEKMNIVITNADEVDLNKILLINEFISKSLVKIPGLSCRMNVDSKVIDISRIDEIAENFDYIILDDLTLYEELYVNKNNIAENLEKNKLYDNQQNFTKIKKEENQNTGNIDHFFKEELSNKIYKKLSSEIEDINSEEDYDPGIDSSLRINIDKFIEKQRSEILERKKLEEQEIIKRKIPNGFNPSILSKKEIVIDRSITPSEGRSGFQNPFLKREEGIEIQQRPNKEIDENLNLLNRRPINIEDTVNNKINQQRDTKNISVPGSWNKLKN</sequence>
<evidence type="ECO:0000313" key="2">
    <source>
        <dbReference type="EMBL" id="ALD66878.1"/>
    </source>
</evidence>
<dbReference type="EMBL" id="CP012622">
    <property type="protein sequence ID" value="ALD66878.1"/>
    <property type="molecule type" value="Genomic_DNA"/>
</dbReference>
<name>A0A0M3SJJ8_9MOLU</name>
<dbReference type="PATRIC" id="fig|362837.3.peg.988"/>
<gene>
    <name evidence="2" type="ORF">SCANT_v1c09720</name>
</gene>
<reference evidence="2 3" key="1">
    <citation type="journal article" date="2015" name="Genome Announc.">
        <title>Complete Genome Sequence of Spiroplasma cantharicola CC-1T (DSM 21588), a Bacterium Isolated from Soldier Beetle (Cantharis carolinus).</title>
        <authorList>
            <person name="Lo W.S."/>
            <person name="Liu P.Y."/>
            <person name="Kuo C.H."/>
        </authorList>
    </citation>
    <scope>NUCLEOTIDE SEQUENCE [LARGE SCALE GENOMIC DNA]</scope>
    <source>
        <strain evidence="2 3">CC-1</strain>
    </source>
</reference>
<feature type="compositionally biased region" description="Basic and acidic residues" evidence="1">
    <location>
        <begin position="7"/>
        <end position="24"/>
    </location>
</feature>
<organism evidence="2 3">
    <name type="scientific">Spiroplasma cantharicola</name>
    <dbReference type="NCBI Taxonomy" id="362837"/>
    <lineage>
        <taxon>Bacteria</taxon>
        <taxon>Bacillati</taxon>
        <taxon>Mycoplasmatota</taxon>
        <taxon>Mollicutes</taxon>
        <taxon>Entomoplasmatales</taxon>
        <taxon>Spiroplasmataceae</taxon>
        <taxon>Spiroplasma</taxon>
    </lineage>
</organism>
<keyword evidence="3" id="KW-1185">Reference proteome</keyword>
<evidence type="ECO:0000313" key="3">
    <source>
        <dbReference type="Proteomes" id="UP000063919"/>
    </source>
</evidence>
<accession>A0A0M3SJJ8</accession>
<dbReference type="STRING" id="362837.SCANT_v1c09720"/>
<protein>
    <submittedName>
        <fullName evidence="2">Uncharacterized protein</fullName>
    </submittedName>
</protein>
<evidence type="ECO:0000256" key="1">
    <source>
        <dbReference type="SAM" id="MobiDB-lite"/>
    </source>
</evidence>
<dbReference type="OrthoDB" id="390229at2"/>
<dbReference type="Proteomes" id="UP000063919">
    <property type="component" value="Chromosome"/>
</dbReference>
<feature type="region of interest" description="Disordered" evidence="1">
    <location>
        <begin position="1"/>
        <end position="24"/>
    </location>
</feature>
<dbReference type="KEGG" id="scj:SCANT_v1c09720"/>
<dbReference type="RefSeq" id="WP_053946618.1">
    <property type="nucleotide sequence ID" value="NZ_CP012622.1"/>
</dbReference>
<proteinExistence type="predicted"/>
<dbReference type="AlphaFoldDB" id="A0A0M3SJJ8"/>